<organism evidence="1 2">
    <name type="scientific">Panagrolaimus sp. PS1159</name>
    <dbReference type="NCBI Taxonomy" id="55785"/>
    <lineage>
        <taxon>Eukaryota</taxon>
        <taxon>Metazoa</taxon>
        <taxon>Ecdysozoa</taxon>
        <taxon>Nematoda</taxon>
        <taxon>Chromadorea</taxon>
        <taxon>Rhabditida</taxon>
        <taxon>Tylenchina</taxon>
        <taxon>Panagrolaimomorpha</taxon>
        <taxon>Panagrolaimoidea</taxon>
        <taxon>Panagrolaimidae</taxon>
        <taxon>Panagrolaimus</taxon>
    </lineage>
</organism>
<dbReference type="WBParaSite" id="PS1159_v2.g16566.t1">
    <property type="protein sequence ID" value="PS1159_v2.g16566.t1"/>
    <property type="gene ID" value="PS1159_v2.g16566"/>
</dbReference>
<dbReference type="Proteomes" id="UP000887580">
    <property type="component" value="Unplaced"/>
</dbReference>
<evidence type="ECO:0000313" key="1">
    <source>
        <dbReference type="Proteomes" id="UP000887580"/>
    </source>
</evidence>
<name>A0AC35FGH9_9BILA</name>
<accession>A0AC35FGH9</accession>
<proteinExistence type="predicted"/>
<protein>
    <submittedName>
        <fullName evidence="2">Pseudouridine synthase I TruA alpha/beta domain-containing protein</fullName>
    </submittedName>
</protein>
<sequence length="451" mass="51345">MTKISPETATDAIPTTLASKRSQPGDPAVVEAGEPAAKKSKRIQNRKYAMFLAYQGKNYFGMQVQSAGSNMPTIESHLLEAMLKCGIITEEQKNKPFSFSFQRAARTDRKVSAVRQCVSLFLSITDDFVENGHNILNEHLPNDIRVLTIRRTIPSFHSQKKCDFRTYSYTMPTFAFAGTDSLTQPTFRMTPERREEVNQVLKCFVGTHNFFNYTSKREHCDMSSNRYIISFECGEPFSYVHDYGYKKVEYEFATIYIKGQSFMMHQIRKMLGMSLTVLRGFQNKSDITRSFEKLRMDVPRVPGLGLILEQVHYQNYDRNYSNIHQKLDSLGEDIEAQVKKIREELIISEILSTEVMSNSMMLWLADLPKHDFIINPEGEKNLEKSALALACAVAADAIEKVEGKPIKSEEDNEEEIEDEIAADDDAVPSEEAAVSKEEIVEELEEKKAVAQ</sequence>
<reference evidence="2" key="1">
    <citation type="submission" date="2022-11" db="UniProtKB">
        <authorList>
            <consortium name="WormBaseParasite"/>
        </authorList>
    </citation>
    <scope>IDENTIFICATION</scope>
</reference>
<evidence type="ECO:0000313" key="2">
    <source>
        <dbReference type="WBParaSite" id="PS1159_v2.g16566.t1"/>
    </source>
</evidence>